<feature type="region of interest" description="Disordered" evidence="5">
    <location>
        <begin position="547"/>
        <end position="574"/>
    </location>
</feature>
<comment type="subcellular location">
    <subcellularLocation>
        <location evidence="1">Nucleus</location>
    </subcellularLocation>
</comment>
<dbReference type="EMBL" id="KU933632">
    <property type="protein sequence ID" value="AOY34389.1"/>
    <property type="molecule type" value="mRNA"/>
</dbReference>
<dbReference type="InterPro" id="IPR025610">
    <property type="entry name" value="MYC/MYB_N"/>
</dbReference>
<dbReference type="GO" id="GO:0003700">
    <property type="term" value="F:DNA-binding transcription factor activity"/>
    <property type="evidence" value="ECO:0007669"/>
    <property type="project" value="InterPro"/>
</dbReference>
<name>A0A1D9CFI5_VACCO</name>
<feature type="non-terminal residue" evidence="7">
    <location>
        <position position="748"/>
    </location>
</feature>
<organism evidence="7">
    <name type="scientific">Vaccinium corymbosum</name>
    <name type="common">Highbush blueberry</name>
    <dbReference type="NCBI Taxonomy" id="69266"/>
    <lineage>
        <taxon>Eukaryota</taxon>
        <taxon>Viridiplantae</taxon>
        <taxon>Streptophyta</taxon>
        <taxon>Embryophyta</taxon>
        <taxon>Tracheophyta</taxon>
        <taxon>Spermatophyta</taxon>
        <taxon>Magnoliopsida</taxon>
        <taxon>eudicotyledons</taxon>
        <taxon>Gunneridae</taxon>
        <taxon>Pentapetalae</taxon>
        <taxon>asterids</taxon>
        <taxon>Ericales</taxon>
        <taxon>Ericaceae</taxon>
        <taxon>Vaccinioideae</taxon>
        <taxon>Vaccinieae</taxon>
        <taxon>Vaccinium</taxon>
    </lineage>
</organism>
<dbReference type="InterPro" id="IPR043561">
    <property type="entry name" value="LHW-like"/>
</dbReference>
<reference evidence="7" key="1">
    <citation type="submission" date="2016-03" db="EMBL/GenBank/DDBJ databases">
        <title>Analysis of Transcriptome and BHLH Transcription Factors in Blueberry.</title>
        <authorList>
            <person name="Song Y."/>
        </authorList>
    </citation>
    <scope>NUCLEOTIDE SEQUENCE</scope>
</reference>
<evidence type="ECO:0000256" key="2">
    <source>
        <dbReference type="ARBA" id="ARBA00023015"/>
    </source>
</evidence>
<dbReference type="GO" id="GO:0005634">
    <property type="term" value="C:nucleus"/>
    <property type="evidence" value="ECO:0007669"/>
    <property type="project" value="UniProtKB-SubCell"/>
</dbReference>
<dbReference type="GO" id="GO:0046983">
    <property type="term" value="F:protein dimerization activity"/>
    <property type="evidence" value="ECO:0007669"/>
    <property type="project" value="InterPro"/>
</dbReference>
<dbReference type="PANTHER" id="PTHR46196">
    <property type="entry name" value="TRANSCRIPTION FACTOR BHLH155-LIKE ISOFORM X1-RELATED"/>
    <property type="match status" value="1"/>
</dbReference>
<evidence type="ECO:0000313" key="7">
    <source>
        <dbReference type="EMBL" id="AOY34389.1"/>
    </source>
</evidence>
<dbReference type="Pfam" id="PF23176">
    <property type="entry name" value="bHLH_LHW"/>
    <property type="match status" value="1"/>
</dbReference>
<dbReference type="Pfam" id="PF14215">
    <property type="entry name" value="bHLH-MYC_N"/>
    <property type="match status" value="1"/>
</dbReference>
<protein>
    <submittedName>
        <fullName evidence="7">Transcription factor BHLH018</fullName>
    </submittedName>
</protein>
<dbReference type="PANTHER" id="PTHR46196:SF3">
    <property type="entry name" value="TRANSCRIPTION FACTOR LHW-LIKE ISOFORM X1"/>
    <property type="match status" value="1"/>
</dbReference>
<evidence type="ECO:0000256" key="1">
    <source>
        <dbReference type="ARBA" id="ARBA00004123"/>
    </source>
</evidence>
<evidence type="ECO:0000256" key="5">
    <source>
        <dbReference type="SAM" id="MobiDB-lite"/>
    </source>
</evidence>
<evidence type="ECO:0000259" key="6">
    <source>
        <dbReference type="PROSITE" id="PS50888"/>
    </source>
</evidence>
<feature type="compositionally biased region" description="Basic residues" evidence="5">
    <location>
        <begin position="550"/>
        <end position="562"/>
    </location>
</feature>
<dbReference type="PROSITE" id="PS50888">
    <property type="entry name" value="BHLH"/>
    <property type="match status" value="1"/>
</dbReference>
<dbReference type="AlphaFoldDB" id="A0A1D9CFI5"/>
<proteinExistence type="evidence at transcript level"/>
<accession>A0A1D9CFI5</accession>
<dbReference type="InterPro" id="IPR011598">
    <property type="entry name" value="bHLH_dom"/>
</dbReference>
<feature type="compositionally biased region" description="Basic and acidic residues" evidence="5">
    <location>
        <begin position="563"/>
        <end position="574"/>
    </location>
</feature>
<sequence>MGASPLSQFLLSLCQSSHWNYAVFWKVQQENEMLLTWEDGCYDHPKLRGTTESIPDDIGFSGSNDIVSSCWGSSGHDGHLSEYTIGQALVDLAGVQYRFGEGVVGEVAYTGNHGWFLCEDILPFEFDSKVVPEFPYEWLVQFAAGIKTIVLIPVGPHGVLQLGALETVAEDQAVVAYMKHEFNAYKIGTDLLPLSMEGRGQMSCSLMPAPLENLDEFSTIDVNHMKSEDPNSGYGVKSTNNTLPTNIPMMPVCLVQDPHHIPGEESLDIFKCIEENEFCFQSLDFMEVSKSLHQSLHDIESEMMEDSMVEFSTLEEELQALSCSANFSCSANYNMDIFGQHASLAMNCYFDGSLMQRTFADSDADRRGDENVNTFFSFPMDCELHKALGPALMEQEATEYLWDPSLTNENAFCSSINILNKDLIHGVEASMWESTECFAKREDAGHRLETVVTNMDSLLNDESSNNSNDMKFSVASLGQFAASKKAESQSQEGAFVEEKRVPWSSKITLLGARAQNAAVESPPTSFGSMISTLTEEQQLKKGCGNIQTRKGSKLSHAGKVRARPGENKKPRPRDRQLIQDRVKELRELVPNGSKCSIDGLLDKTIKHMMFLRSVTDQADKLRQSVHQVVMGRKNVKSSDAKCNRQSGRSWAFELGSDVQVCPIVVDDLEDPGQMLIEMICDDHGLFLEIAEVIRRLDLTILKGAMESRGSNTWAHFVVEASMGFHRLDIFWPLMQLLQRTQSPISTKS</sequence>
<keyword evidence="3" id="KW-0804">Transcription</keyword>
<feature type="domain" description="BHLH" evidence="6">
    <location>
        <begin position="562"/>
        <end position="611"/>
    </location>
</feature>
<evidence type="ECO:0000256" key="3">
    <source>
        <dbReference type="ARBA" id="ARBA00023163"/>
    </source>
</evidence>
<keyword evidence="4" id="KW-0539">Nucleus</keyword>
<dbReference type="CDD" id="cd04873">
    <property type="entry name" value="ACT_UUR-ACR-like"/>
    <property type="match status" value="1"/>
</dbReference>
<evidence type="ECO:0000256" key="4">
    <source>
        <dbReference type="ARBA" id="ARBA00023242"/>
    </source>
</evidence>
<keyword evidence="2" id="KW-0805">Transcription regulation</keyword>